<organism evidence="2 3">
    <name type="scientific">Nocardioides marmorisolisilvae</name>
    <dbReference type="NCBI Taxonomy" id="1542737"/>
    <lineage>
        <taxon>Bacteria</taxon>
        <taxon>Bacillati</taxon>
        <taxon>Actinomycetota</taxon>
        <taxon>Actinomycetes</taxon>
        <taxon>Propionibacteriales</taxon>
        <taxon>Nocardioidaceae</taxon>
        <taxon>Nocardioides</taxon>
    </lineage>
</organism>
<keyword evidence="3" id="KW-1185">Reference proteome</keyword>
<gene>
    <name evidence="2" type="ORF">EFL95_15065</name>
</gene>
<proteinExistence type="predicted"/>
<keyword evidence="1" id="KW-0472">Membrane</keyword>
<name>A0A3N0DXA0_9ACTN</name>
<feature type="transmembrane region" description="Helical" evidence="1">
    <location>
        <begin position="232"/>
        <end position="253"/>
    </location>
</feature>
<dbReference type="EMBL" id="RJSG01000002">
    <property type="protein sequence ID" value="RNL80215.1"/>
    <property type="molecule type" value="Genomic_DNA"/>
</dbReference>
<comment type="caution">
    <text evidence="2">The sequence shown here is derived from an EMBL/GenBank/DDBJ whole genome shotgun (WGS) entry which is preliminary data.</text>
</comment>
<dbReference type="AlphaFoldDB" id="A0A3N0DXA0"/>
<accession>A0A3N0DXA0</accession>
<reference evidence="2 3" key="1">
    <citation type="submission" date="2018-11" db="EMBL/GenBank/DDBJ databases">
        <authorList>
            <person name="Li F."/>
        </authorList>
    </citation>
    <scope>NUCLEOTIDE SEQUENCE [LARGE SCALE GENOMIC DNA]</scope>
    <source>
        <strain evidence="2 3">KIS18-7</strain>
    </source>
</reference>
<evidence type="ECO:0000313" key="2">
    <source>
        <dbReference type="EMBL" id="RNL80215.1"/>
    </source>
</evidence>
<feature type="transmembrane region" description="Helical" evidence="1">
    <location>
        <begin position="17"/>
        <end position="38"/>
    </location>
</feature>
<feature type="transmembrane region" description="Helical" evidence="1">
    <location>
        <begin position="75"/>
        <end position="97"/>
    </location>
</feature>
<feature type="transmembrane region" description="Helical" evidence="1">
    <location>
        <begin position="151"/>
        <end position="175"/>
    </location>
</feature>
<protein>
    <submittedName>
        <fullName evidence="2">ABC transporter permease</fullName>
    </submittedName>
</protein>
<evidence type="ECO:0000256" key="1">
    <source>
        <dbReference type="SAM" id="Phobius"/>
    </source>
</evidence>
<keyword evidence="1" id="KW-1133">Transmembrane helix</keyword>
<feature type="transmembrane region" description="Helical" evidence="1">
    <location>
        <begin position="187"/>
        <end position="212"/>
    </location>
</feature>
<sequence length="262" mass="27382">MLGDISRLDLRLRRQSSIAYAVGVTAYALLIVVLYPTFRVDTSLNKLTEGDSSLSALFGATGSLTSPDGWMNANLYANFLPLFVLFMTIGYGASAVAGQNEDGTLGDVAVLPRTRAAVLLEKVATLSLLSLPVPLLCLVASLAGHHWQVDLAVGALIGTTIGVALLGVNLGLVALAWGSWTGRRGGALGVATGLAAVSYIVSSLAPVVSWIHPLRFYSLFYWAVGDDQLVNGLSAPGVAVLLSSAVALGAVAWRGFQQLDIR</sequence>
<dbReference type="OrthoDB" id="3686802at2"/>
<evidence type="ECO:0000313" key="3">
    <source>
        <dbReference type="Proteomes" id="UP000277094"/>
    </source>
</evidence>
<keyword evidence="1" id="KW-0812">Transmembrane</keyword>
<feature type="transmembrane region" description="Helical" evidence="1">
    <location>
        <begin position="123"/>
        <end position="145"/>
    </location>
</feature>
<dbReference type="RefSeq" id="WP_123234716.1">
    <property type="nucleotide sequence ID" value="NZ_RJSG01000002.1"/>
</dbReference>
<dbReference type="Proteomes" id="UP000277094">
    <property type="component" value="Unassembled WGS sequence"/>
</dbReference>